<evidence type="ECO:0000256" key="5">
    <source>
        <dbReference type="ARBA" id="ARBA00022692"/>
    </source>
</evidence>
<comment type="similarity">
    <text evidence="3">Belongs to the wax synthase family.</text>
</comment>
<evidence type="ECO:0000259" key="9">
    <source>
        <dbReference type="Pfam" id="PF13813"/>
    </source>
</evidence>
<dbReference type="OrthoDB" id="1077582at2759"/>
<evidence type="ECO:0000256" key="6">
    <source>
        <dbReference type="ARBA" id="ARBA00022989"/>
    </source>
</evidence>
<comment type="caution">
    <text evidence="10">The sequence shown here is derived from an EMBL/GenBank/DDBJ whole genome shotgun (WGS) entry which is preliminary data.</text>
</comment>
<feature type="transmembrane region" description="Helical" evidence="8">
    <location>
        <begin position="104"/>
        <end position="123"/>
    </location>
</feature>
<dbReference type="InterPro" id="IPR044851">
    <property type="entry name" value="Wax_synthase"/>
</dbReference>
<keyword evidence="7 8" id="KW-0472">Membrane</keyword>
<dbReference type="GeneID" id="25285516"/>
<keyword evidence="5 8" id="KW-0812">Transmembrane</keyword>
<accession>A0A072NZ50</accession>
<evidence type="ECO:0000256" key="4">
    <source>
        <dbReference type="ARBA" id="ARBA00022679"/>
    </source>
</evidence>
<evidence type="ECO:0000313" key="11">
    <source>
        <dbReference type="Proteomes" id="UP000027920"/>
    </source>
</evidence>
<evidence type="ECO:0000256" key="8">
    <source>
        <dbReference type="SAM" id="Phobius"/>
    </source>
</evidence>
<dbReference type="GO" id="GO:0016020">
    <property type="term" value="C:membrane"/>
    <property type="evidence" value="ECO:0007669"/>
    <property type="project" value="UniProtKB-SubCell"/>
</dbReference>
<dbReference type="RefSeq" id="XP_013255754.1">
    <property type="nucleotide sequence ID" value="XM_013400300.1"/>
</dbReference>
<keyword evidence="4" id="KW-0808">Transferase</keyword>
<name>A0A072NZ50_9EURO</name>
<dbReference type="Pfam" id="PF13813">
    <property type="entry name" value="MBOAT_2"/>
    <property type="match status" value="1"/>
</dbReference>
<keyword evidence="6 8" id="KW-1133">Transmembrane helix</keyword>
<protein>
    <recommendedName>
        <fullName evidence="9">Wax synthase domain-containing protein</fullName>
    </recommendedName>
</protein>
<feature type="domain" description="Wax synthase" evidence="9">
    <location>
        <begin position="373"/>
        <end position="461"/>
    </location>
</feature>
<reference evidence="10 11" key="1">
    <citation type="submission" date="2013-03" db="EMBL/GenBank/DDBJ databases">
        <title>The Genome Sequence of Exophiala aquamarina CBS 119918.</title>
        <authorList>
            <consortium name="The Broad Institute Genomics Platform"/>
            <person name="Cuomo C."/>
            <person name="de Hoog S."/>
            <person name="Gorbushina A."/>
            <person name="Walker B."/>
            <person name="Young S.K."/>
            <person name="Zeng Q."/>
            <person name="Gargeya S."/>
            <person name="Fitzgerald M."/>
            <person name="Haas B."/>
            <person name="Abouelleil A."/>
            <person name="Allen A.W."/>
            <person name="Alvarado L."/>
            <person name="Arachchi H.M."/>
            <person name="Berlin A.M."/>
            <person name="Chapman S.B."/>
            <person name="Gainer-Dewar J."/>
            <person name="Goldberg J."/>
            <person name="Griggs A."/>
            <person name="Gujja S."/>
            <person name="Hansen M."/>
            <person name="Howarth C."/>
            <person name="Imamovic A."/>
            <person name="Ireland A."/>
            <person name="Larimer J."/>
            <person name="McCowan C."/>
            <person name="Murphy C."/>
            <person name="Pearson M."/>
            <person name="Poon T.W."/>
            <person name="Priest M."/>
            <person name="Roberts A."/>
            <person name="Saif S."/>
            <person name="Shea T."/>
            <person name="Sisk P."/>
            <person name="Sykes S."/>
            <person name="Wortman J."/>
            <person name="Nusbaum C."/>
            <person name="Birren B."/>
        </authorList>
    </citation>
    <scope>NUCLEOTIDE SEQUENCE [LARGE SCALE GENOMIC DNA]</scope>
    <source>
        <strain evidence="10 11">CBS 119918</strain>
    </source>
</reference>
<comment type="subcellular location">
    <subcellularLocation>
        <location evidence="1">Membrane</location>
        <topology evidence="1">Multi-pass membrane protein</topology>
    </subcellularLocation>
</comment>
<dbReference type="GO" id="GO:0006629">
    <property type="term" value="P:lipid metabolic process"/>
    <property type="evidence" value="ECO:0007669"/>
    <property type="project" value="InterPro"/>
</dbReference>
<dbReference type="GO" id="GO:0008374">
    <property type="term" value="F:O-acyltransferase activity"/>
    <property type="evidence" value="ECO:0007669"/>
    <property type="project" value="InterPro"/>
</dbReference>
<gene>
    <name evidence="10" type="ORF">A1O9_10612</name>
</gene>
<dbReference type="HOGENOM" id="CLU_032160_0_0_1"/>
<proteinExistence type="inferred from homology"/>
<comment type="pathway">
    <text evidence="2">Secondary metabolite biosynthesis.</text>
</comment>
<sequence>MSTTEWAKPFNLFHSQYFDTSLRPGLQPIPGTRPLSLSAAVLPPAIYYIALLLLAPAPPHFVDTFPATVARSTLAVVSCVFFIRLSLCYHVPQSIGLTYQLGLVSLYGACRVVDAFFISPYVFGHIPRRVHYQHKIRPSTPETEVRSGLREWTNGGLTDPFTFDIQLQLRRDRGVVVAGNSPSLAAHHSAMKDNLADNGALEPSSRARSISFAALRRSISGPDPNPVYEIAMTEKGWPETLSDRAAWALELELSMRGVGFTWTTTDVRHSRKTWLPGVRNRLHSILVHALPVLLLSWVTIRSVYTRFLLAPRNHTVGPTRDLFDERLPIHVQLCLTAALGAFLMSAFSLGHSLFAIMLSPLAPSPLAFFPPLYTTRIWRITSVRQFWSFGWHRLFGRLFLVYGVWPGQWTERKLTGKGKHESADIGKVLGGFLSSAVVHSLSVRAVLGGNWFDALGEARFFALNGAAVIVEETAIRFVRSWRKRHAMDAHMWYDPLVSRVWWIGVILWTGRNFARGWVKANLVREIAFM</sequence>
<evidence type="ECO:0000313" key="10">
    <source>
        <dbReference type="EMBL" id="KEF53164.1"/>
    </source>
</evidence>
<dbReference type="PANTHER" id="PTHR31595">
    <property type="entry name" value="LONG-CHAIN-ALCOHOL O-FATTY-ACYLTRANSFERASE 3-RELATED"/>
    <property type="match status" value="1"/>
</dbReference>
<evidence type="ECO:0000256" key="2">
    <source>
        <dbReference type="ARBA" id="ARBA00005179"/>
    </source>
</evidence>
<keyword evidence="11" id="KW-1185">Reference proteome</keyword>
<evidence type="ECO:0000256" key="1">
    <source>
        <dbReference type="ARBA" id="ARBA00004141"/>
    </source>
</evidence>
<dbReference type="EMBL" id="AMGV01000014">
    <property type="protein sequence ID" value="KEF53164.1"/>
    <property type="molecule type" value="Genomic_DNA"/>
</dbReference>
<dbReference type="InterPro" id="IPR032805">
    <property type="entry name" value="Wax_synthase_dom"/>
</dbReference>
<feature type="transmembrane region" description="Helical" evidence="8">
    <location>
        <begin position="74"/>
        <end position="92"/>
    </location>
</feature>
<evidence type="ECO:0000256" key="3">
    <source>
        <dbReference type="ARBA" id="ARBA00007282"/>
    </source>
</evidence>
<dbReference type="Proteomes" id="UP000027920">
    <property type="component" value="Unassembled WGS sequence"/>
</dbReference>
<organism evidence="10 11">
    <name type="scientific">Exophiala aquamarina CBS 119918</name>
    <dbReference type="NCBI Taxonomy" id="1182545"/>
    <lineage>
        <taxon>Eukaryota</taxon>
        <taxon>Fungi</taxon>
        <taxon>Dikarya</taxon>
        <taxon>Ascomycota</taxon>
        <taxon>Pezizomycotina</taxon>
        <taxon>Eurotiomycetes</taxon>
        <taxon>Chaetothyriomycetidae</taxon>
        <taxon>Chaetothyriales</taxon>
        <taxon>Herpotrichiellaceae</taxon>
        <taxon>Exophiala</taxon>
    </lineage>
</organism>
<dbReference type="VEuPathDB" id="FungiDB:A1O9_10612"/>
<feature type="transmembrane region" description="Helical" evidence="8">
    <location>
        <begin position="45"/>
        <end position="62"/>
    </location>
</feature>
<dbReference type="STRING" id="1182545.A0A072NZ50"/>
<dbReference type="AlphaFoldDB" id="A0A072NZ50"/>
<dbReference type="PANTHER" id="PTHR31595:SF57">
    <property type="entry name" value="OS04G0481900 PROTEIN"/>
    <property type="match status" value="1"/>
</dbReference>
<evidence type="ECO:0000256" key="7">
    <source>
        <dbReference type="ARBA" id="ARBA00023136"/>
    </source>
</evidence>